<proteinExistence type="predicted"/>
<dbReference type="EMBL" id="CP018477">
    <property type="protein sequence ID" value="ASV73942.1"/>
    <property type="molecule type" value="Genomic_DNA"/>
</dbReference>
<dbReference type="Proteomes" id="UP000215086">
    <property type="component" value="Chromosome"/>
</dbReference>
<evidence type="ECO:0000256" key="3">
    <source>
        <dbReference type="ARBA" id="ARBA00023002"/>
    </source>
</evidence>
<dbReference type="KEGG" id="ttf:THTE_1340"/>
<accession>A0A286RDC8</accession>
<dbReference type="GO" id="GO:0051539">
    <property type="term" value="F:4 iron, 4 sulfur cluster binding"/>
    <property type="evidence" value="ECO:0007669"/>
    <property type="project" value="UniProtKB-KW"/>
</dbReference>
<dbReference type="Gene3D" id="3.50.50.60">
    <property type="entry name" value="FAD/NAD(P)-binding domain"/>
    <property type="match status" value="1"/>
</dbReference>
<name>A0A286RDC8_9BACT</name>
<keyword evidence="5" id="KW-0411">Iron-sulfur</keyword>
<dbReference type="RefSeq" id="WP_095414404.1">
    <property type="nucleotide sequence ID" value="NZ_CP018477.1"/>
</dbReference>
<dbReference type="PRINTS" id="PR00469">
    <property type="entry name" value="PNDRDTASEII"/>
</dbReference>
<evidence type="ECO:0000256" key="2">
    <source>
        <dbReference type="ARBA" id="ARBA00022723"/>
    </source>
</evidence>
<feature type="signal peptide" evidence="6">
    <location>
        <begin position="1"/>
        <end position="31"/>
    </location>
</feature>
<organism evidence="7 8">
    <name type="scientific">Thermogutta terrifontis</name>
    <dbReference type="NCBI Taxonomy" id="1331910"/>
    <lineage>
        <taxon>Bacteria</taxon>
        <taxon>Pseudomonadati</taxon>
        <taxon>Planctomycetota</taxon>
        <taxon>Planctomycetia</taxon>
        <taxon>Pirellulales</taxon>
        <taxon>Thermoguttaceae</taxon>
        <taxon>Thermogutta</taxon>
    </lineage>
</organism>
<dbReference type="InterPro" id="IPR036188">
    <property type="entry name" value="FAD/NAD-bd_sf"/>
</dbReference>
<dbReference type="Pfam" id="PF12831">
    <property type="entry name" value="FAD_oxidored"/>
    <property type="match status" value="1"/>
</dbReference>
<evidence type="ECO:0000256" key="1">
    <source>
        <dbReference type="ARBA" id="ARBA00022485"/>
    </source>
</evidence>
<evidence type="ECO:0000256" key="5">
    <source>
        <dbReference type="ARBA" id="ARBA00023014"/>
    </source>
</evidence>
<keyword evidence="8" id="KW-1185">Reference proteome</keyword>
<keyword evidence="3" id="KW-0560">Oxidoreductase</keyword>
<dbReference type="SUPFAM" id="SSF51905">
    <property type="entry name" value="FAD/NAD(P)-binding domain"/>
    <property type="match status" value="1"/>
</dbReference>
<dbReference type="GO" id="GO:0016491">
    <property type="term" value="F:oxidoreductase activity"/>
    <property type="evidence" value="ECO:0007669"/>
    <property type="project" value="UniProtKB-KW"/>
</dbReference>
<dbReference type="AlphaFoldDB" id="A0A286RDC8"/>
<evidence type="ECO:0000313" key="7">
    <source>
        <dbReference type="EMBL" id="ASV73942.1"/>
    </source>
</evidence>
<gene>
    <name evidence="7" type="ORF">THTE_1340</name>
</gene>
<evidence type="ECO:0000256" key="6">
    <source>
        <dbReference type="SAM" id="SignalP"/>
    </source>
</evidence>
<dbReference type="PANTHER" id="PTHR43498:SF1">
    <property type="entry name" value="COB--COM HETERODISULFIDE REDUCTASE IRON-SULFUR SUBUNIT A"/>
    <property type="match status" value="1"/>
</dbReference>
<feature type="chain" id="PRO_5012786950" evidence="6">
    <location>
        <begin position="32"/>
        <end position="446"/>
    </location>
</feature>
<keyword evidence="6" id="KW-0732">Signal</keyword>
<keyword evidence="4" id="KW-0408">Iron</keyword>
<keyword evidence="2" id="KW-0479">Metal-binding</keyword>
<dbReference type="OrthoDB" id="9777740at2"/>
<reference evidence="7 8" key="1">
    <citation type="journal article" name="Front. Microbiol.">
        <title>Sugar Metabolism of the First Thermophilic Planctomycete Thermogutta terrifontis: Comparative Genomic and Transcriptomic Approaches.</title>
        <authorList>
            <person name="Elcheninov A.G."/>
            <person name="Menzel P."/>
            <person name="Gudbergsdottir S.R."/>
            <person name="Slesarev A.I."/>
            <person name="Kadnikov V.V."/>
            <person name="Krogh A."/>
            <person name="Bonch-Osmolovskaya E.A."/>
            <person name="Peng X."/>
            <person name="Kublanov I.V."/>
        </authorList>
    </citation>
    <scope>NUCLEOTIDE SEQUENCE [LARGE SCALE GENOMIC DNA]</scope>
    <source>
        <strain evidence="7 8">R1</strain>
    </source>
</reference>
<dbReference type="PRINTS" id="PR00368">
    <property type="entry name" value="FADPNR"/>
</dbReference>
<dbReference type="PANTHER" id="PTHR43498">
    <property type="entry name" value="FERREDOXIN:COB-COM HETERODISULFIDE REDUCTASE SUBUNIT A"/>
    <property type="match status" value="1"/>
</dbReference>
<evidence type="ECO:0000256" key="4">
    <source>
        <dbReference type="ARBA" id="ARBA00023004"/>
    </source>
</evidence>
<protein>
    <submittedName>
        <fullName evidence="7">Putative membrane protein</fullName>
    </submittedName>
</protein>
<evidence type="ECO:0000313" key="8">
    <source>
        <dbReference type="Proteomes" id="UP000215086"/>
    </source>
</evidence>
<keyword evidence="1" id="KW-0004">4Fe-4S</keyword>
<dbReference type="InterPro" id="IPR039650">
    <property type="entry name" value="HdrA-like"/>
</dbReference>
<sequence>MPRSTFSRRLFLGSSTAAVGLSLPLVNQLQAAEVAPIGAISTDVLVCGGGPAGMAAAVMAARQGVKTLLLERYGRLGGMAVHARVGPLMGSSDSPFVREVLKRIGGPRCNPELLDLQYASLVEEAGGEILLHSWVFDVVKEGNSVHGVRFLSKEGIFTVEAKVIIDATGDGDVACAAGAQFEKGRASDGLLQPMSIMFTVAGVDWDNALFCGSEEEATRIKIGDLTWEQVVHNAQKAGMLPANVGVIRTYRGHRPGCVVVNATQVNQVDGTKVADLTKAELEGRRQALQVLEVLRQFAPGYKDASIAAMPAVIGVRETRRFLGEYYLTRDDLLAGRKHPDAVVKSANFVIDIHNPAGPGQAEGFAQRVKPYDIPYRCLVPKTIDNLLLAGRCISGSHDAHASYRVQQIAMAIGAAAGTAAAVAVQCGSTPRQVDVRKVQSILWPQT</sequence>
<dbReference type="GO" id="GO:0046872">
    <property type="term" value="F:metal ion binding"/>
    <property type="evidence" value="ECO:0007669"/>
    <property type="project" value="UniProtKB-KW"/>
</dbReference>